<dbReference type="PANTHER" id="PTHR42976:SF1">
    <property type="entry name" value="GH18 DOMAIN-CONTAINING PROTEIN-RELATED"/>
    <property type="match status" value="1"/>
</dbReference>
<keyword evidence="1" id="KW-0732">Signal</keyword>
<name>A0ABW2VDD0_9ACTN</name>
<dbReference type="EMBL" id="JBHTEC010000001">
    <property type="protein sequence ID" value="MFD0281160.1"/>
    <property type="molecule type" value="Genomic_DNA"/>
</dbReference>
<sequence length="329" mass="33954">MSHRPLATMAATALAAGCLWFATAPEGEAASSTTLADGLNGPYLYLGWGDAPSPTKVMSATGITQFTLAFMLSDGTCTPKWDGERGLTGGTDAAAIKAIRKAGGDVTVSFGGAGGAKLGEKCGSAAALAAAYQKVVDAYDLGSIDIDIEGTEFTKSSVRKRVVGALKTVKAKNPDLKVYVTFDSGPEGPGTIGTDLVRRAAAKGLEVDGWAVMPFDFEQGETDMVAATKSAVKGLKDVVADAYGISSGAAYREVGFSTMNGVTDSDGETVTVAGFKAMVTYAKKHHLARVSLWSVNRDRSCAAGSEADECSGINQSKYAFTKTLATYTG</sequence>
<reference evidence="4" key="1">
    <citation type="journal article" date="2019" name="Int. J. Syst. Evol. Microbiol.">
        <title>The Global Catalogue of Microorganisms (GCM) 10K type strain sequencing project: providing services to taxonomists for standard genome sequencing and annotation.</title>
        <authorList>
            <consortium name="The Broad Institute Genomics Platform"/>
            <consortium name="The Broad Institute Genome Sequencing Center for Infectious Disease"/>
            <person name="Wu L."/>
            <person name="Ma J."/>
        </authorList>
    </citation>
    <scope>NUCLEOTIDE SEQUENCE [LARGE SCALE GENOMIC DNA]</scope>
    <source>
        <strain evidence="4">CGMCC 4.7198</strain>
    </source>
</reference>
<evidence type="ECO:0000256" key="1">
    <source>
        <dbReference type="SAM" id="SignalP"/>
    </source>
</evidence>
<feature type="signal peptide" evidence="1">
    <location>
        <begin position="1"/>
        <end position="29"/>
    </location>
</feature>
<comment type="caution">
    <text evidence="3">The sequence shown here is derived from an EMBL/GenBank/DDBJ whole genome shotgun (WGS) entry which is preliminary data.</text>
</comment>
<protein>
    <submittedName>
        <fullName evidence="3">Chitinase</fullName>
    </submittedName>
</protein>
<evidence type="ECO:0000313" key="3">
    <source>
        <dbReference type="EMBL" id="MFD0281160.1"/>
    </source>
</evidence>
<proteinExistence type="predicted"/>
<organism evidence="3 4">
    <name type="scientific">Streptomyces lutosisoli</name>
    <dbReference type="NCBI Taxonomy" id="2665721"/>
    <lineage>
        <taxon>Bacteria</taxon>
        <taxon>Bacillati</taxon>
        <taxon>Actinomycetota</taxon>
        <taxon>Actinomycetes</taxon>
        <taxon>Kitasatosporales</taxon>
        <taxon>Streptomycetaceae</taxon>
        <taxon>Streptomyces</taxon>
    </lineage>
</organism>
<dbReference type="Gene3D" id="3.20.20.80">
    <property type="entry name" value="Glycosidases"/>
    <property type="match status" value="1"/>
</dbReference>
<feature type="domain" description="GH18" evidence="2">
    <location>
        <begin position="39"/>
        <end position="329"/>
    </location>
</feature>
<dbReference type="InterPro" id="IPR001223">
    <property type="entry name" value="Glyco_hydro18_cat"/>
</dbReference>
<dbReference type="PROSITE" id="PS51910">
    <property type="entry name" value="GH18_2"/>
    <property type="match status" value="1"/>
</dbReference>
<gene>
    <name evidence="3" type="ORF">ACFQZP_05665</name>
</gene>
<evidence type="ECO:0000313" key="4">
    <source>
        <dbReference type="Proteomes" id="UP001596957"/>
    </source>
</evidence>
<accession>A0ABW2VDD0</accession>
<dbReference type="PROSITE" id="PS51257">
    <property type="entry name" value="PROKAR_LIPOPROTEIN"/>
    <property type="match status" value="1"/>
</dbReference>
<dbReference type="RefSeq" id="WP_381263449.1">
    <property type="nucleotide sequence ID" value="NZ_JBHTBI010000078.1"/>
</dbReference>
<feature type="chain" id="PRO_5045221505" evidence="1">
    <location>
        <begin position="30"/>
        <end position="329"/>
    </location>
</feature>
<evidence type="ECO:0000259" key="2">
    <source>
        <dbReference type="PROSITE" id="PS51910"/>
    </source>
</evidence>
<dbReference type="SUPFAM" id="SSF51445">
    <property type="entry name" value="(Trans)glycosidases"/>
    <property type="match status" value="1"/>
</dbReference>
<dbReference type="InterPro" id="IPR017853">
    <property type="entry name" value="GH"/>
</dbReference>
<keyword evidence="4" id="KW-1185">Reference proteome</keyword>
<dbReference type="Proteomes" id="UP001596957">
    <property type="component" value="Unassembled WGS sequence"/>
</dbReference>
<dbReference type="PANTHER" id="PTHR42976">
    <property type="entry name" value="BIFUNCTIONAL CHITINASE/LYSOZYME-RELATED"/>
    <property type="match status" value="1"/>
</dbReference>
<dbReference type="InterPro" id="IPR052750">
    <property type="entry name" value="GH18_Chitinase"/>
</dbReference>